<dbReference type="EMBL" id="CSBK01003296">
    <property type="protein sequence ID" value="CPA78178.1"/>
    <property type="molecule type" value="Genomic_DNA"/>
</dbReference>
<reference evidence="3 4" key="2">
    <citation type="submission" date="2015-03" db="EMBL/GenBank/DDBJ databases">
        <authorList>
            <consortium name="Pathogen Informatics"/>
        </authorList>
    </citation>
    <scope>NUCLEOTIDE SEQUENCE [LARGE SCALE GENOMIC DNA]</scope>
    <source>
        <strain evidence="1 4">C09601061</strain>
        <strain evidence="3">N09902308</strain>
    </source>
</reference>
<name>A0A654U5F3_MYCTX</name>
<evidence type="ECO:0000313" key="2">
    <source>
        <dbReference type="EMBL" id="CPA78178.1"/>
    </source>
</evidence>
<sequence>MPTRSPDLVPGFALTSPLRSIPFTTHRAGTVIFVRGGADVAVVLLSITPS</sequence>
<gene>
    <name evidence="1" type="ORF">ERS007657_03594</name>
    <name evidence="2" type="ORF">ERS007739_04840</name>
</gene>
<dbReference type="Proteomes" id="UP000039021">
    <property type="component" value="Unassembled WGS sequence"/>
</dbReference>
<dbReference type="AlphaFoldDB" id="A0A654U5F3"/>
<accession>A0A654U5F3</accession>
<dbReference type="EMBL" id="CGCX01001809">
    <property type="protein sequence ID" value="CFS01754.1"/>
    <property type="molecule type" value="Genomic_DNA"/>
</dbReference>
<evidence type="ECO:0000313" key="3">
    <source>
        <dbReference type="Proteomes" id="UP000039021"/>
    </source>
</evidence>
<evidence type="ECO:0000313" key="4">
    <source>
        <dbReference type="Proteomes" id="UP000046680"/>
    </source>
</evidence>
<protein>
    <submittedName>
        <fullName evidence="1">Uncharacterized protein</fullName>
    </submittedName>
</protein>
<dbReference type="Proteomes" id="UP000046680">
    <property type="component" value="Unassembled WGS sequence"/>
</dbReference>
<reference evidence="2" key="1">
    <citation type="submission" date="2015-03" db="EMBL/GenBank/DDBJ databases">
        <authorList>
            <consortium name="Pathogen Informatics"/>
            <person name="Murphy D."/>
        </authorList>
    </citation>
    <scope>NUCLEOTIDE SEQUENCE</scope>
    <source>
        <strain evidence="2">N09902308</strain>
    </source>
</reference>
<proteinExistence type="predicted"/>
<organism evidence="1 4">
    <name type="scientific">Mycobacterium tuberculosis</name>
    <dbReference type="NCBI Taxonomy" id="1773"/>
    <lineage>
        <taxon>Bacteria</taxon>
        <taxon>Bacillati</taxon>
        <taxon>Actinomycetota</taxon>
        <taxon>Actinomycetes</taxon>
        <taxon>Mycobacteriales</taxon>
        <taxon>Mycobacteriaceae</taxon>
        <taxon>Mycobacterium</taxon>
        <taxon>Mycobacterium tuberculosis complex</taxon>
    </lineage>
</organism>
<evidence type="ECO:0000313" key="1">
    <source>
        <dbReference type="EMBL" id="CFS01754.1"/>
    </source>
</evidence>